<dbReference type="GO" id="GO:0007165">
    <property type="term" value="P:signal transduction"/>
    <property type="evidence" value="ECO:0007669"/>
    <property type="project" value="UniProtKB-KW"/>
</dbReference>
<dbReference type="PANTHER" id="PTHR21137">
    <property type="entry name" value="ODORANT RECEPTOR"/>
    <property type="match status" value="1"/>
</dbReference>
<keyword evidence="4 10" id="KW-0812">Transmembrane</keyword>
<feature type="transmembrane region" description="Helical" evidence="10">
    <location>
        <begin position="6"/>
        <end position="25"/>
    </location>
</feature>
<dbReference type="GO" id="GO:0005886">
    <property type="term" value="C:plasma membrane"/>
    <property type="evidence" value="ECO:0007669"/>
    <property type="project" value="UniProtKB-SubCell"/>
</dbReference>
<evidence type="ECO:0000256" key="3">
    <source>
        <dbReference type="ARBA" id="ARBA00022606"/>
    </source>
</evidence>
<protein>
    <submittedName>
        <fullName evidence="11">Olfactory receptor 31</fullName>
    </submittedName>
</protein>
<keyword evidence="9" id="KW-0807">Transducer</keyword>
<accession>A0A1S5VFM1</accession>
<name>A0A1S5VFM1_9HYME</name>
<sequence>MVLVYIFFAQSVVCLFCAIPIFEAVEKNVSERMLPFDLHLDLPLTQTPYYEMAFFVEAAGMMSVGLCTTGFAGFLCTTNLYTAGQFKILQRKLELACSNGEAVLSHAQTKTNLIEYPSKWWLREQIASNSITKDVSQTLRIDANFSIDDNRADTEGDVQYNMLKNCIKEHQLLLEYMEKVENLSSAVMLAQALGSILKICFSGFQILLVGGTSILRTILSIQFVVGTLFLFFMFSWSSHEIIIESQALAEAVYRTSWYSLPYTTGGKACRQSLLIIIARAHKPCILTVGKFAPMSLRTFVSVFNTSISYFTILRQMNARLNE</sequence>
<reference evidence="11" key="1">
    <citation type="journal article" date="2017" name="Comp. Biochem. Physiol. Part D Genomics Proteomics">
        <title>Candidate chemosensory genes identified in the endoparasitoid Meteorus pulchricornis (Hymenoptera: Braconidae) by antennal transcriptome analysis.</title>
        <authorList>
            <person name="Sheng S."/>
            <person name="Liao C.W."/>
            <person name="Zheng Y."/>
            <person name="Zhou Y."/>
            <person name="Xu Y."/>
            <person name="Song W.M."/>
            <person name="He P."/>
            <person name="Zhang J."/>
            <person name="Wu F.A."/>
        </authorList>
    </citation>
    <scope>NUCLEOTIDE SEQUENCE</scope>
    <source>
        <strain evidence="11">Zhenjiang</strain>
    </source>
</reference>
<keyword evidence="8 11" id="KW-0675">Receptor</keyword>
<keyword evidence="3" id="KW-0716">Sensory transduction</keyword>
<evidence type="ECO:0000256" key="2">
    <source>
        <dbReference type="ARBA" id="ARBA00022475"/>
    </source>
</evidence>
<dbReference type="GO" id="GO:0004984">
    <property type="term" value="F:olfactory receptor activity"/>
    <property type="evidence" value="ECO:0007669"/>
    <property type="project" value="InterPro"/>
</dbReference>
<evidence type="ECO:0000256" key="10">
    <source>
        <dbReference type="SAM" id="Phobius"/>
    </source>
</evidence>
<organism evidence="11">
    <name type="scientific">Meteorus pulchricornis</name>
    <dbReference type="NCBI Taxonomy" id="51522"/>
    <lineage>
        <taxon>Eukaryota</taxon>
        <taxon>Metazoa</taxon>
        <taxon>Ecdysozoa</taxon>
        <taxon>Arthropoda</taxon>
        <taxon>Hexapoda</taxon>
        <taxon>Insecta</taxon>
        <taxon>Pterygota</taxon>
        <taxon>Neoptera</taxon>
        <taxon>Endopterygota</taxon>
        <taxon>Hymenoptera</taxon>
        <taxon>Apocrita</taxon>
        <taxon>Ichneumonoidea</taxon>
        <taxon>Braconidae</taxon>
        <taxon>Meteorinae</taxon>
        <taxon>Meteorus</taxon>
    </lineage>
</organism>
<evidence type="ECO:0000256" key="7">
    <source>
        <dbReference type="ARBA" id="ARBA00023136"/>
    </source>
</evidence>
<keyword evidence="7 10" id="KW-0472">Membrane</keyword>
<keyword evidence="5" id="KW-0552">Olfaction</keyword>
<evidence type="ECO:0000256" key="8">
    <source>
        <dbReference type="ARBA" id="ARBA00023170"/>
    </source>
</evidence>
<evidence type="ECO:0000256" key="1">
    <source>
        <dbReference type="ARBA" id="ARBA00004651"/>
    </source>
</evidence>
<evidence type="ECO:0000256" key="5">
    <source>
        <dbReference type="ARBA" id="ARBA00022725"/>
    </source>
</evidence>
<evidence type="ECO:0000256" key="6">
    <source>
        <dbReference type="ARBA" id="ARBA00022989"/>
    </source>
</evidence>
<proteinExistence type="evidence at transcript level"/>
<comment type="subcellular location">
    <subcellularLocation>
        <location evidence="1">Cell membrane</location>
        <topology evidence="1">Multi-pass membrane protein</topology>
    </subcellularLocation>
</comment>
<feature type="transmembrane region" description="Helical" evidence="10">
    <location>
        <begin position="186"/>
        <end position="208"/>
    </location>
</feature>
<dbReference type="InterPro" id="IPR004117">
    <property type="entry name" value="7tm6_olfct_rcpt"/>
</dbReference>
<keyword evidence="6 10" id="KW-1133">Transmembrane helix</keyword>
<dbReference type="EMBL" id="KY445498">
    <property type="protein sequence ID" value="AQN78433.1"/>
    <property type="molecule type" value="mRNA"/>
</dbReference>
<feature type="transmembrane region" description="Helical" evidence="10">
    <location>
        <begin position="214"/>
        <end position="236"/>
    </location>
</feature>
<evidence type="ECO:0000256" key="4">
    <source>
        <dbReference type="ARBA" id="ARBA00022692"/>
    </source>
</evidence>
<dbReference type="PANTHER" id="PTHR21137:SF3">
    <property type="entry name" value="ODORANT RECEPTOR 30A-RELATED"/>
    <property type="match status" value="1"/>
</dbReference>
<keyword evidence="2" id="KW-1003">Cell membrane</keyword>
<dbReference type="Pfam" id="PF02949">
    <property type="entry name" value="7tm_6"/>
    <property type="match status" value="1"/>
</dbReference>
<dbReference type="AlphaFoldDB" id="A0A1S5VFM1"/>
<evidence type="ECO:0000256" key="9">
    <source>
        <dbReference type="ARBA" id="ARBA00023224"/>
    </source>
</evidence>
<dbReference type="GO" id="GO:0005549">
    <property type="term" value="F:odorant binding"/>
    <property type="evidence" value="ECO:0007669"/>
    <property type="project" value="InterPro"/>
</dbReference>
<evidence type="ECO:0000313" key="11">
    <source>
        <dbReference type="EMBL" id="AQN78433.1"/>
    </source>
</evidence>